<feature type="region of interest" description="Disordered" evidence="1">
    <location>
        <begin position="627"/>
        <end position="703"/>
    </location>
</feature>
<protein>
    <submittedName>
        <fullName evidence="2">Uncharacterized protein</fullName>
    </submittedName>
</protein>
<keyword evidence="3" id="KW-1185">Reference proteome</keyword>
<dbReference type="OrthoDB" id="4066896at2759"/>
<sequence>MTSPNRNDEKCTRLTRNGPSFRKVAERVQQWNRAIPESNYITLGTIRYGVRHSPGPLSLGLSAAAQPPAAATSTSTSRTDLVGNDRSPSSEQRGEFPQAISAAATHSTALDTCCCLRPTSALNFPWVAAGTQNSSASSRTKLPVPTSGGNCGAAKNRTQLSTAKQASSNSLSFSSMSLAVSSAPTPAHTSRSQSLLLSSEISSIEKDDDHVVDRQIDDRTQTDESCGLESIEEAATLGERTTMPKIATTTTLPQTRISTTPSVISNTEGISGDRPMYGKRSGCVCCQNAARNSSDTTNGSSSNISGTSANSTARNISGEIGCCCELNSGSAKSVAVGQFCELSTPLPQATSKSLSGSPSPSSLSSSSTVCCYTIANSGKSISKHGNRGSHQGVLQKRLPRVISQQDIGEKIVQVPPVPPPRPRPHNSRSTSKDRGQGSDKNSASANLNSVGQGRPLQNKDPINFRRKVQQFESYRKNGDRKSDDSGNVVGCGSDHVVNAGFELLSCFSGGSLNADNSTRNANCCSPNNSEISYSGSSSKSEPHLTTNRFKQLPSTGNNTNNTPLSGSDNLQDRPPISVSRNNSHPTLRKVIVPNLQKPLSDLDSFGPKAENNSQFYRKLTPHLTKKSFLPHRRDVGGKTSDFRQTKDEPPILPQRVVREERDEDCVLATAEEDRSLTGNPSDEAISSSSRSGASESHVINNVHNDNDRVRATLVEIVNDDADDDDDDDDIIESVDNDDEFIDYDDDVDSEICFIDSSQSDIDLIGSLNGHYLNLSGNIHSNLQRGILSEPSLSGTSAPQQYTRPIQLSSFNTNSLFLSDDQVPNSRLGNNSNYRSNSINNSSNQSSGKLLVNNSKDHSKFNANSSSYRNKGDIDFIVRKLPGSENGVSVHETYKISSSYSVAEIDESNRNLSSSNLSLQINSDFNKGNAGSEPNETNEVSRIIPRIDRSQSFDSYKKSVLLPLSSPVSVAQIVSSSSGQLASSAASLTPTSPLSFSYTAGITSPTSSSPSLLVWIPQQFPLGGGQNSKGPYIIGRRVSSSDSFGNFTKNQLHANTTISPESGVSF</sequence>
<accession>A0A7R8V6Y8</accession>
<feature type="compositionally biased region" description="Basic and acidic residues" evidence="1">
    <location>
        <begin position="631"/>
        <end position="649"/>
    </location>
</feature>
<dbReference type="EMBL" id="LR899014">
    <property type="protein sequence ID" value="CAD7093240.1"/>
    <property type="molecule type" value="Genomic_DNA"/>
</dbReference>
<feature type="region of interest" description="Disordered" evidence="1">
    <location>
        <begin position="406"/>
        <end position="463"/>
    </location>
</feature>
<name>A0A7R8V6Y8_HERIL</name>
<evidence type="ECO:0000256" key="1">
    <source>
        <dbReference type="SAM" id="MobiDB-lite"/>
    </source>
</evidence>
<feature type="region of interest" description="Disordered" evidence="1">
    <location>
        <begin position="525"/>
        <end position="588"/>
    </location>
</feature>
<feature type="compositionally biased region" description="Polar residues" evidence="1">
    <location>
        <begin position="438"/>
        <end position="451"/>
    </location>
</feature>
<feature type="region of interest" description="Disordered" evidence="1">
    <location>
        <begin position="59"/>
        <end position="97"/>
    </location>
</feature>
<dbReference type="AlphaFoldDB" id="A0A7R8V6Y8"/>
<dbReference type="Proteomes" id="UP000594454">
    <property type="component" value="Chromosome 6"/>
</dbReference>
<feature type="compositionally biased region" description="Low complexity" evidence="1">
    <location>
        <begin position="681"/>
        <end position="696"/>
    </location>
</feature>
<feature type="region of interest" description="Disordered" evidence="1">
    <location>
        <begin position="821"/>
        <end position="865"/>
    </location>
</feature>
<proteinExistence type="predicted"/>
<reference evidence="2 3" key="1">
    <citation type="submission" date="2020-11" db="EMBL/GenBank/DDBJ databases">
        <authorList>
            <person name="Wallbank WR R."/>
            <person name="Pardo Diaz C."/>
            <person name="Kozak K."/>
            <person name="Martin S."/>
            <person name="Jiggins C."/>
            <person name="Moest M."/>
            <person name="Warren A I."/>
            <person name="Generalovic N T."/>
            <person name="Byers J.R.P. K."/>
            <person name="Montejo-Kovacevich G."/>
            <person name="Yen C E."/>
        </authorList>
    </citation>
    <scope>NUCLEOTIDE SEQUENCE [LARGE SCALE GENOMIC DNA]</scope>
</reference>
<feature type="region of interest" description="Disordered" evidence="1">
    <location>
        <begin position="133"/>
        <end position="165"/>
    </location>
</feature>
<feature type="compositionally biased region" description="Polar residues" evidence="1">
    <location>
        <begin position="156"/>
        <end position="165"/>
    </location>
</feature>
<feature type="compositionally biased region" description="Polar residues" evidence="1">
    <location>
        <begin position="543"/>
        <end position="569"/>
    </location>
</feature>
<feature type="compositionally biased region" description="Low complexity" evidence="1">
    <location>
        <begin position="525"/>
        <end position="539"/>
    </location>
</feature>
<feature type="compositionally biased region" description="Low complexity" evidence="1">
    <location>
        <begin position="829"/>
        <end position="846"/>
    </location>
</feature>
<feature type="compositionally biased region" description="Low complexity" evidence="1">
    <location>
        <begin position="59"/>
        <end position="77"/>
    </location>
</feature>
<evidence type="ECO:0000313" key="2">
    <source>
        <dbReference type="EMBL" id="CAD7093240.1"/>
    </source>
</evidence>
<dbReference type="InParanoid" id="A0A7R8V6Y8"/>
<gene>
    <name evidence="2" type="ORF">HERILL_LOCUS15533</name>
</gene>
<organism evidence="2 3">
    <name type="scientific">Hermetia illucens</name>
    <name type="common">Black soldier fly</name>
    <dbReference type="NCBI Taxonomy" id="343691"/>
    <lineage>
        <taxon>Eukaryota</taxon>
        <taxon>Metazoa</taxon>
        <taxon>Ecdysozoa</taxon>
        <taxon>Arthropoda</taxon>
        <taxon>Hexapoda</taxon>
        <taxon>Insecta</taxon>
        <taxon>Pterygota</taxon>
        <taxon>Neoptera</taxon>
        <taxon>Endopterygota</taxon>
        <taxon>Diptera</taxon>
        <taxon>Brachycera</taxon>
        <taxon>Stratiomyomorpha</taxon>
        <taxon>Stratiomyidae</taxon>
        <taxon>Hermetiinae</taxon>
        <taxon>Hermetia</taxon>
    </lineage>
</organism>
<evidence type="ECO:0000313" key="3">
    <source>
        <dbReference type="Proteomes" id="UP000594454"/>
    </source>
</evidence>